<feature type="DNA-binding region" description="H-T-H motif" evidence="4">
    <location>
        <begin position="32"/>
        <end position="51"/>
    </location>
</feature>
<evidence type="ECO:0000256" key="2">
    <source>
        <dbReference type="ARBA" id="ARBA00023125"/>
    </source>
</evidence>
<dbReference type="RefSeq" id="WP_003923483.1">
    <property type="nucleotide sequence ID" value="NZ_BCTB01000053.1"/>
</dbReference>
<dbReference type="PANTHER" id="PTHR30055:SF234">
    <property type="entry name" value="HTH-TYPE TRANSCRIPTIONAL REGULATOR BETI"/>
    <property type="match status" value="1"/>
</dbReference>
<dbReference type="GO" id="GO:0003700">
    <property type="term" value="F:DNA-binding transcription factor activity"/>
    <property type="evidence" value="ECO:0007669"/>
    <property type="project" value="TreeGrafter"/>
</dbReference>
<evidence type="ECO:0000313" key="7">
    <source>
        <dbReference type="Proteomes" id="UP000069654"/>
    </source>
</evidence>
<dbReference type="InterPro" id="IPR001647">
    <property type="entry name" value="HTH_TetR"/>
</dbReference>
<organism evidence="6 7">
    <name type="scientific">Mycolicibacterium thermoresistibile</name>
    <name type="common">Mycobacterium thermoresistibile</name>
    <dbReference type="NCBI Taxonomy" id="1797"/>
    <lineage>
        <taxon>Bacteria</taxon>
        <taxon>Bacillati</taxon>
        <taxon>Actinomycetota</taxon>
        <taxon>Actinomycetes</taxon>
        <taxon>Mycobacteriales</taxon>
        <taxon>Mycobacteriaceae</taxon>
        <taxon>Mycolicibacterium</taxon>
    </lineage>
</organism>
<dbReference type="GO" id="GO:0000976">
    <property type="term" value="F:transcription cis-regulatory region binding"/>
    <property type="evidence" value="ECO:0007669"/>
    <property type="project" value="TreeGrafter"/>
</dbReference>
<dbReference type="PRINTS" id="PR00455">
    <property type="entry name" value="HTHTETR"/>
</dbReference>
<dbReference type="STRING" id="1797.RMCT_4392"/>
<evidence type="ECO:0000259" key="5">
    <source>
        <dbReference type="PROSITE" id="PS50977"/>
    </source>
</evidence>
<dbReference type="OMA" id="LERCKPP"/>
<dbReference type="SUPFAM" id="SSF48498">
    <property type="entry name" value="Tetracyclin repressor-like, C-terminal domain"/>
    <property type="match status" value="1"/>
</dbReference>
<dbReference type="Gene3D" id="1.10.357.10">
    <property type="entry name" value="Tetracycline Repressor, domain 2"/>
    <property type="match status" value="1"/>
</dbReference>
<protein>
    <submittedName>
        <fullName evidence="6">TetR family transcriptional regulator</fullName>
    </submittedName>
</protein>
<evidence type="ECO:0000313" key="6">
    <source>
        <dbReference type="EMBL" id="GAT17423.1"/>
    </source>
</evidence>
<proteinExistence type="predicted"/>
<dbReference type="Proteomes" id="UP000069654">
    <property type="component" value="Unassembled WGS sequence"/>
</dbReference>
<evidence type="ECO:0000256" key="1">
    <source>
        <dbReference type="ARBA" id="ARBA00023015"/>
    </source>
</evidence>
<accession>A0A117INX6</accession>
<evidence type="ECO:0000256" key="4">
    <source>
        <dbReference type="PROSITE-ProRule" id="PRU00335"/>
    </source>
</evidence>
<keyword evidence="2 4" id="KW-0238">DNA-binding</keyword>
<dbReference type="InterPro" id="IPR050109">
    <property type="entry name" value="HTH-type_TetR-like_transc_reg"/>
</dbReference>
<reference evidence="7" key="2">
    <citation type="submission" date="2016-02" db="EMBL/GenBank/DDBJ databases">
        <title>Draft genome sequence of five rapidly growing Mycobacterium species.</title>
        <authorList>
            <person name="Katahira K."/>
            <person name="Gotou Y."/>
            <person name="Iida K."/>
            <person name="Ogura Y."/>
            <person name="Hayashi T."/>
        </authorList>
    </citation>
    <scope>NUCLEOTIDE SEQUENCE [LARGE SCALE GENOMIC DNA]</scope>
    <source>
        <strain evidence="7">JCM6362</strain>
    </source>
</reference>
<evidence type="ECO:0000256" key="3">
    <source>
        <dbReference type="ARBA" id="ARBA00023163"/>
    </source>
</evidence>
<keyword evidence="1" id="KW-0805">Transcription regulation</keyword>
<dbReference type="InterPro" id="IPR036271">
    <property type="entry name" value="Tet_transcr_reg_TetR-rel_C_sf"/>
</dbReference>
<dbReference type="AlphaFoldDB" id="A0A117INX6"/>
<comment type="caution">
    <text evidence="6">The sequence shown here is derived from an EMBL/GenBank/DDBJ whole genome shotgun (WGS) entry which is preliminary data.</text>
</comment>
<reference evidence="6 7" key="1">
    <citation type="journal article" date="2016" name="Genome Announc.">
        <title>Draft Genome Sequences of Five Rapidly Growing Mycobacterium Species, M. thermoresistibile, M. fortuitum subsp. acetamidolyticum, M. canariasense, M. brisbanense, and M. novocastrense.</title>
        <authorList>
            <person name="Katahira K."/>
            <person name="Ogura Y."/>
            <person name="Gotoh Y."/>
            <person name="Hayashi T."/>
        </authorList>
    </citation>
    <scope>NUCLEOTIDE SEQUENCE [LARGE SCALE GENOMIC DNA]</scope>
    <source>
        <strain evidence="6 7">JCM6362</strain>
    </source>
</reference>
<feature type="domain" description="HTH tetR-type" evidence="5">
    <location>
        <begin position="9"/>
        <end position="69"/>
    </location>
</feature>
<dbReference type="OrthoDB" id="5179150at2"/>
<dbReference type="Pfam" id="PF00440">
    <property type="entry name" value="TetR_N"/>
    <property type="match status" value="1"/>
</dbReference>
<dbReference type="EMBL" id="BCTB01000053">
    <property type="protein sequence ID" value="GAT17423.1"/>
    <property type="molecule type" value="Genomic_DNA"/>
</dbReference>
<dbReference type="PROSITE" id="PS50977">
    <property type="entry name" value="HTH_TETR_2"/>
    <property type="match status" value="1"/>
</dbReference>
<keyword evidence="3" id="KW-0804">Transcription</keyword>
<dbReference type="InterPro" id="IPR009057">
    <property type="entry name" value="Homeodomain-like_sf"/>
</dbReference>
<dbReference type="SUPFAM" id="SSF46689">
    <property type="entry name" value="Homeodomain-like"/>
    <property type="match status" value="1"/>
</dbReference>
<name>A0A117INX6_MYCTH</name>
<gene>
    <name evidence="6" type="ORF">RMCT_4392</name>
</gene>
<sequence length="192" mass="21599">MRPARTASSDTRARILEAARRIIVERGYPAATCQGIARAAGVSRPTLHYYFASREEIYDCLVEQSRNLLAECAERAMRYDTLVERLTEFGLRLREVDSRDRSTIAFLISARLEGMRNRELGEDPAMALREFFTELLADAVAAGELPSDIDIESAVEVMYTVLWGLGFYTGFVERSTDMLVLAEQLENLFASA</sequence>
<dbReference type="PANTHER" id="PTHR30055">
    <property type="entry name" value="HTH-TYPE TRANSCRIPTIONAL REGULATOR RUTR"/>
    <property type="match status" value="1"/>
</dbReference>